<feature type="chain" id="PRO_5043393257" evidence="1">
    <location>
        <begin position="25"/>
        <end position="219"/>
    </location>
</feature>
<reference evidence="2 3" key="1">
    <citation type="submission" date="2023-10" db="EMBL/GenBank/DDBJ databases">
        <authorList>
            <person name="Maclean D."/>
            <person name="Macfadyen A."/>
        </authorList>
    </citation>
    <scope>NUCLEOTIDE SEQUENCE [LARGE SCALE GENOMIC DNA]</scope>
</reference>
<sequence>MSRLSGMALLVICVLCAALTGSSARTLQQAPAPAPMAGAAMNMVDGVMTLSAAQALFYNQTALILSGLPNTTQYITYPPQPKAGSVTMDTLVGPTFAGDDNKWLGSPQATLMGMYNGNMSSVLLQLNAPRMDSKLNTITFAYTILQGNSLPNMNGTVNTVAAGNSMNVLPYITPGSTLLYNATLAVDVVSISKYISQPTAGLKDGLIRVPLGFSGFYYP</sequence>
<dbReference type="AlphaFoldDB" id="A0AAV1I7F3"/>
<protein>
    <submittedName>
        <fullName evidence="2">Uncharacterized protein</fullName>
    </submittedName>
</protein>
<feature type="signal peptide" evidence="1">
    <location>
        <begin position="1"/>
        <end position="24"/>
    </location>
</feature>
<dbReference type="Proteomes" id="UP001314263">
    <property type="component" value="Unassembled WGS sequence"/>
</dbReference>
<name>A0AAV1I7F3_9CHLO</name>
<evidence type="ECO:0000313" key="3">
    <source>
        <dbReference type="Proteomes" id="UP001314263"/>
    </source>
</evidence>
<dbReference type="EMBL" id="CAUYUE010000007">
    <property type="protein sequence ID" value="CAK0782816.1"/>
    <property type="molecule type" value="Genomic_DNA"/>
</dbReference>
<evidence type="ECO:0000256" key="1">
    <source>
        <dbReference type="SAM" id="SignalP"/>
    </source>
</evidence>
<evidence type="ECO:0000313" key="2">
    <source>
        <dbReference type="EMBL" id="CAK0782816.1"/>
    </source>
</evidence>
<gene>
    <name evidence="2" type="ORF">CVIRNUC_006011</name>
</gene>
<accession>A0AAV1I7F3</accession>
<keyword evidence="3" id="KW-1185">Reference proteome</keyword>
<organism evidence="2 3">
    <name type="scientific">Coccomyxa viridis</name>
    <dbReference type="NCBI Taxonomy" id="1274662"/>
    <lineage>
        <taxon>Eukaryota</taxon>
        <taxon>Viridiplantae</taxon>
        <taxon>Chlorophyta</taxon>
        <taxon>core chlorophytes</taxon>
        <taxon>Trebouxiophyceae</taxon>
        <taxon>Trebouxiophyceae incertae sedis</taxon>
        <taxon>Coccomyxaceae</taxon>
        <taxon>Coccomyxa</taxon>
    </lineage>
</organism>
<comment type="caution">
    <text evidence="2">The sequence shown here is derived from an EMBL/GenBank/DDBJ whole genome shotgun (WGS) entry which is preliminary data.</text>
</comment>
<keyword evidence="1" id="KW-0732">Signal</keyword>
<proteinExistence type="predicted"/>